<feature type="region of interest" description="Disordered" evidence="1">
    <location>
        <begin position="82"/>
        <end position="116"/>
    </location>
</feature>
<evidence type="ECO:0000313" key="3">
    <source>
        <dbReference type="Proteomes" id="UP001295684"/>
    </source>
</evidence>
<protein>
    <submittedName>
        <fullName evidence="2">Uncharacterized protein</fullName>
    </submittedName>
</protein>
<gene>
    <name evidence="2" type="ORF">ECRASSUSDP1_LOCUS1449</name>
</gene>
<accession>A0AAD1X736</accession>
<dbReference type="EMBL" id="CAMPGE010001370">
    <property type="protein sequence ID" value="CAI2360151.1"/>
    <property type="molecule type" value="Genomic_DNA"/>
</dbReference>
<evidence type="ECO:0000256" key="1">
    <source>
        <dbReference type="SAM" id="MobiDB-lite"/>
    </source>
</evidence>
<organism evidence="2 3">
    <name type="scientific">Euplotes crassus</name>
    <dbReference type="NCBI Taxonomy" id="5936"/>
    <lineage>
        <taxon>Eukaryota</taxon>
        <taxon>Sar</taxon>
        <taxon>Alveolata</taxon>
        <taxon>Ciliophora</taxon>
        <taxon>Intramacronucleata</taxon>
        <taxon>Spirotrichea</taxon>
        <taxon>Hypotrichia</taxon>
        <taxon>Euplotida</taxon>
        <taxon>Euplotidae</taxon>
        <taxon>Moneuplotes</taxon>
    </lineage>
</organism>
<proteinExistence type="predicted"/>
<dbReference type="Proteomes" id="UP001295684">
    <property type="component" value="Unassembled WGS sequence"/>
</dbReference>
<name>A0AAD1X736_EUPCR</name>
<evidence type="ECO:0000313" key="2">
    <source>
        <dbReference type="EMBL" id="CAI2360151.1"/>
    </source>
</evidence>
<keyword evidence="3" id="KW-1185">Reference proteome</keyword>
<comment type="caution">
    <text evidence="2">The sequence shown here is derived from an EMBL/GenBank/DDBJ whole genome shotgun (WGS) entry which is preliminary data.</text>
</comment>
<dbReference type="AlphaFoldDB" id="A0AAD1X736"/>
<reference evidence="2" key="1">
    <citation type="submission" date="2023-07" db="EMBL/GenBank/DDBJ databases">
        <authorList>
            <consortium name="AG Swart"/>
            <person name="Singh M."/>
            <person name="Singh A."/>
            <person name="Seah K."/>
            <person name="Emmerich C."/>
        </authorList>
    </citation>
    <scope>NUCLEOTIDE SEQUENCE</scope>
    <source>
        <strain evidence="2">DP1</strain>
    </source>
</reference>
<feature type="compositionally biased region" description="Polar residues" evidence="1">
    <location>
        <begin position="102"/>
        <end position="116"/>
    </location>
</feature>
<sequence length="187" mass="21590">MLINKVEIDSSSRKLSSTSSMDCSIPLRESKQSIDEERVCLPPKSPPVSIFNYSYKNRKKLRKPEKVVQNVPISVSLHKFGNMPNLPQIRKSQNRRSEKRCSSQQQKQKPQVTSFQNSLNSSILRFFSRIPNSRLQKRNLKFLNRSLNTKLNKKQKLVVKEVFRLNALRSISPCALETDGIASRFIK</sequence>